<evidence type="ECO:0000313" key="10">
    <source>
        <dbReference type="EMBL" id="KAE9464004.1"/>
    </source>
</evidence>
<evidence type="ECO:0000256" key="7">
    <source>
        <dbReference type="ARBA" id="ARBA00044504"/>
    </source>
</evidence>
<evidence type="ECO:0000256" key="6">
    <source>
        <dbReference type="ARBA" id="ARBA00023136"/>
    </source>
</evidence>
<dbReference type="InterPro" id="IPR050549">
    <property type="entry name" value="MFS_Trehalose_Transporter"/>
</dbReference>
<comment type="similarity">
    <text evidence="7">Belongs to the major facilitator superfamily. Phosphate:H(+) symporter (TC 2.A.1.9) family.</text>
</comment>
<keyword evidence="3" id="KW-0762">Sugar transport</keyword>
<dbReference type="Gene3D" id="1.20.1250.20">
    <property type="entry name" value="MFS general substrate transporter like domains"/>
    <property type="match status" value="1"/>
</dbReference>
<evidence type="ECO:0000256" key="2">
    <source>
        <dbReference type="ARBA" id="ARBA00010992"/>
    </source>
</evidence>
<sequence length="129" mass="13645">MQAMRISSAFCVAGWLAIYFAEVSASGLVLGSELALEASPILAVTGILVYIGSFSIGMGAVPWVVMSECPTLITISCPGALMIYRLIMWLSGTFILYGAINALAIVFIVKVVPETKGRTLEEIQAAINA</sequence>
<comment type="similarity">
    <text evidence="2">Belongs to the major facilitator superfamily. Sugar transporter (TC 2.A.1.1) family.</text>
</comment>
<evidence type="ECO:0000256" key="8">
    <source>
        <dbReference type="SAM" id="Phobius"/>
    </source>
</evidence>
<keyword evidence="4 8" id="KW-0812">Transmembrane</keyword>
<keyword evidence="5 8" id="KW-1133">Transmembrane helix</keyword>
<feature type="chain" id="PRO_5025386524" description="Major facilitator superfamily (MFS) profile domain-containing protein" evidence="9">
    <location>
        <begin position="26"/>
        <end position="129"/>
    </location>
</feature>
<dbReference type="InterPro" id="IPR005828">
    <property type="entry name" value="MFS_sugar_transport-like"/>
</dbReference>
<dbReference type="InterPro" id="IPR036259">
    <property type="entry name" value="MFS_trans_sf"/>
</dbReference>
<proteinExistence type="inferred from homology"/>
<feature type="signal peptide" evidence="9">
    <location>
        <begin position="1"/>
        <end position="25"/>
    </location>
</feature>
<accession>A0A6A4M722</accession>
<reference evidence="10 11" key="1">
    <citation type="journal article" date="2019" name="Genome Biol. Evol.">
        <title>The Rhododendron genome and chromosomal organization provide insight into shared whole-genome duplications across the heath family (Ericaceae).</title>
        <authorList>
            <person name="Soza V.L."/>
            <person name="Lindsley D."/>
            <person name="Waalkes A."/>
            <person name="Ramage E."/>
            <person name="Patwardhan R.P."/>
            <person name="Burton J.N."/>
            <person name="Adey A."/>
            <person name="Kumar A."/>
            <person name="Qiu R."/>
            <person name="Shendure J."/>
            <person name="Hall B."/>
        </authorList>
    </citation>
    <scope>NUCLEOTIDE SEQUENCE [LARGE SCALE GENOMIC DNA]</scope>
    <source>
        <strain evidence="10">RSF 1966-606</strain>
    </source>
</reference>
<keyword evidence="3" id="KW-0813">Transport</keyword>
<keyword evidence="9" id="KW-0732">Signal</keyword>
<dbReference type="PANTHER" id="PTHR48021">
    <property type="match status" value="1"/>
</dbReference>
<dbReference type="GO" id="GO:0022857">
    <property type="term" value="F:transmembrane transporter activity"/>
    <property type="evidence" value="ECO:0007669"/>
    <property type="project" value="InterPro"/>
</dbReference>
<protein>
    <recommendedName>
        <fullName evidence="12">Major facilitator superfamily (MFS) profile domain-containing protein</fullName>
    </recommendedName>
</protein>
<evidence type="ECO:0008006" key="12">
    <source>
        <dbReference type="Google" id="ProtNLM"/>
    </source>
</evidence>
<comment type="caution">
    <text evidence="10">The sequence shown here is derived from an EMBL/GenBank/DDBJ whole genome shotgun (WGS) entry which is preliminary data.</text>
</comment>
<comment type="subcellular location">
    <subcellularLocation>
        <location evidence="1">Membrane</location>
    </subcellularLocation>
</comment>
<evidence type="ECO:0000313" key="11">
    <source>
        <dbReference type="Proteomes" id="UP000428333"/>
    </source>
</evidence>
<feature type="non-terminal residue" evidence="10">
    <location>
        <position position="1"/>
    </location>
</feature>
<evidence type="ECO:0000256" key="9">
    <source>
        <dbReference type="SAM" id="SignalP"/>
    </source>
</evidence>
<keyword evidence="11" id="KW-1185">Reference proteome</keyword>
<name>A0A6A4M722_9ERIC</name>
<feature type="transmembrane region" description="Helical" evidence="8">
    <location>
        <begin position="86"/>
        <end position="109"/>
    </location>
</feature>
<dbReference type="EMBL" id="QEFC01000547">
    <property type="protein sequence ID" value="KAE9464004.1"/>
    <property type="molecule type" value="Genomic_DNA"/>
</dbReference>
<dbReference type="OrthoDB" id="1711500at2759"/>
<dbReference type="AlphaFoldDB" id="A0A6A4M722"/>
<dbReference type="Proteomes" id="UP000428333">
    <property type="component" value="Linkage Group LG03"/>
</dbReference>
<dbReference type="GO" id="GO:0016020">
    <property type="term" value="C:membrane"/>
    <property type="evidence" value="ECO:0007669"/>
    <property type="project" value="UniProtKB-SubCell"/>
</dbReference>
<evidence type="ECO:0000256" key="5">
    <source>
        <dbReference type="ARBA" id="ARBA00022989"/>
    </source>
</evidence>
<dbReference type="SUPFAM" id="SSF103473">
    <property type="entry name" value="MFS general substrate transporter"/>
    <property type="match status" value="1"/>
</dbReference>
<evidence type="ECO:0000256" key="4">
    <source>
        <dbReference type="ARBA" id="ARBA00022692"/>
    </source>
</evidence>
<organism evidence="10 11">
    <name type="scientific">Rhododendron williamsianum</name>
    <dbReference type="NCBI Taxonomy" id="262921"/>
    <lineage>
        <taxon>Eukaryota</taxon>
        <taxon>Viridiplantae</taxon>
        <taxon>Streptophyta</taxon>
        <taxon>Embryophyta</taxon>
        <taxon>Tracheophyta</taxon>
        <taxon>Spermatophyta</taxon>
        <taxon>Magnoliopsida</taxon>
        <taxon>eudicotyledons</taxon>
        <taxon>Gunneridae</taxon>
        <taxon>Pentapetalae</taxon>
        <taxon>asterids</taxon>
        <taxon>Ericales</taxon>
        <taxon>Ericaceae</taxon>
        <taxon>Ericoideae</taxon>
        <taxon>Rhodoreae</taxon>
        <taxon>Rhododendron</taxon>
    </lineage>
</organism>
<keyword evidence="6 8" id="KW-0472">Membrane</keyword>
<feature type="transmembrane region" description="Helical" evidence="8">
    <location>
        <begin position="41"/>
        <end position="65"/>
    </location>
</feature>
<evidence type="ECO:0000256" key="3">
    <source>
        <dbReference type="ARBA" id="ARBA00022597"/>
    </source>
</evidence>
<dbReference type="PANTHER" id="PTHR48021:SF13">
    <property type="entry name" value="SUGAR TRANSPORTER ERD6-LIKE 7"/>
    <property type="match status" value="1"/>
</dbReference>
<dbReference type="Pfam" id="PF00083">
    <property type="entry name" value="Sugar_tr"/>
    <property type="match status" value="1"/>
</dbReference>
<gene>
    <name evidence="10" type="ORF">C3L33_04076</name>
</gene>
<evidence type="ECO:0000256" key="1">
    <source>
        <dbReference type="ARBA" id="ARBA00004370"/>
    </source>
</evidence>